<dbReference type="GO" id="GO:0016853">
    <property type="term" value="F:isomerase activity"/>
    <property type="evidence" value="ECO:0007669"/>
    <property type="project" value="UniProtKB-ARBA"/>
</dbReference>
<dbReference type="PANTHER" id="PTHR42796">
    <property type="entry name" value="FUMARYLACETOACETATE HYDROLASE DOMAIN-CONTAINING PROTEIN 2A-RELATED"/>
    <property type="match status" value="1"/>
</dbReference>
<evidence type="ECO:0000313" key="4">
    <source>
        <dbReference type="EMBL" id="PDQ20230.1"/>
    </source>
</evidence>
<accession>A0A2A6FE30</accession>
<dbReference type="FunFam" id="3.90.850.10:FF:000002">
    <property type="entry name" value="2-hydroxyhepta-2,4-diene-1,7-dioate isomerase"/>
    <property type="match status" value="1"/>
</dbReference>
<dbReference type="EMBL" id="NWQG01000091">
    <property type="protein sequence ID" value="PDQ20230.1"/>
    <property type="molecule type" value="Genomic_DNA"/>
</dbReference>
<proteinExistence type="inferred from homology"/>
<dbReference type="SUPFAM" id="SSF56529">
    <property type="entry name" value="FAH"/>
    <property type="match status" value="1"/>
</dbReference>
<dbReference type="Gene3D" id="3.90.850.10">
    <property type="entry name" value="Fumarylacetoacetase-like, C-terminal domain"/>
    <property type="match status" value="1"/>
</dbReference>
<organism evidence="4 5">
    <name type="scientific">Mesorhizobium sanjuanii</name>
    <dbReference type="NCBI Taxonomy" id="2037900"/>
    <lineage>
        <taxon>Bacteria</taxon>
        <taxon>Pseudomonadati</taxon>
        <taxon>Pseudomonadota</taxon>
        <taxon>Alphaproteobacteria</taxon>
        <taxon>Hyphomicrobiales</taxon>
        <taxon>Phyllobacteriaceae</taxon>
        <taxon>Mesorhizobium</taxon>
    </lineage>
</organism>
<dbReference type="GO" id="GO:0019752">
    <property type="term" value="P:carboxylic acid metabolic process"/>
    <property type="evidence" value="ECO:0007669"/>
    <property type="project" value="UniProtKB-ARBA"/>
</dbReference>
<keyword evidence="5" id="KW-1185">Reference proteome</keyword>
<dbReference type="InterPro" id="IPR036663">
    <property type="entry name" value="Fumarylacetoacetase_C_sf"/>
</dbReference>
<dbReference type="AlphaFoldDB" id="A0A2A6FE30"/>
<dbReference type="GO" id="GO:0046872">
    <property type="term" value="F:metal ion binding"/>
    <property type="evidence" value="ECO:0007669"/>
    <property type="project" value="UniProtKB-KW"/>
</dbReference>
<protein>
    <submittedName>
        <fullName evidence="4">5-oxopent-3-ene-1,2,5-tricarboxylate decarboxylase</fullName>
    </submittedName>
</protein>
<dbReference type="Pfam" id="PF01557">
    <property type="entry name" value="FAA_hydrolase"/>
    <property type="match status" value="1"/>
</dbReference>
<feature type="domain" description="Fumarylacetoacetase-like C-terminal" evidence="3">
    <location>
        <begin position="75"/>
        <end position="280"/>
    </location>
</feature>
<dbReference type="InterPro" id="IPR011234">
    <property type="entry name" value="Fumarylacetoacetase-like_C"/>
</dbReference>
<evidence type="ECO:0000313" key="5">
    <source>
        <dbReference type="Proteomes" id="UP000219182"/>
    </source>
</evidence>
<evidence type="ECO:0000259" key="3">
    <source>
        <dbReference type="Pfam" id="PF01557"/>
    </source>
</evidence>
<reference evidence="4 5" key="1">
    <citation type="submission" date="2017-09" db="EMBL/GenBank/DDBJ databases">
        <title>Mesorhizobum sanjuanii sp. nov. isolated from nodules of Lotus tenuis in saline-alkaline lowlands of Flooding Pampa.</title>
        <authorList>
            <person name="Sannazzaro A.I."/>
            <person name="Torres Tejerizo G.A."/>
            <person name="Fontana F."/>
            <person name="Cumpa Velazquez L.M."/>
            <person name="Hansen L."/>
            <person name="Pistorio M."/>
            <person name="Estrella M.J."/>
        </authorList>
    </citation>
    <scope>NUCLEOTIDE SEQUENCE [LARGE SCALE GENOMIC DNA]</scope>
    <source>
        <strain evidence="4 5">BSA136</strain>
    </source>
</reference>
<keyword evidence="2" id="KW-0479">Metal-binding</keyword>
<dbReference type="Proteomes" id="UP000219182">
    <property type="component" value="Unassembled WGS sequence"/>
</dbReference>
<comment type="caution">
    <text evidence="4">The sequence shown here is derived from an EMBL/GenBank/DDBJ whole genome shotgun (WGS) entry which is preliminary data.</text>
</comment>
<gene>
    <name evidence="4" type="ORF">CN311_15485</name>
</gene>
<evidence type="ECO:0000256" key="2">
    <source>
        <dbReference type="ARBA" id="ARBA00022723"/>
    </source>
</evidence>
<name>A0A2A6FE30_9HYPH</name>
<dbReference type="RefSeq" id="WP_097574681.1">
    <property type="nucleotide sequence ID" value="NZ_NWQG01000091.1"/>
</dbReference>
<dbReference type="PANTHER" id="PTHR42796:SF4">
    <property type="entry name" value="FUMARYLACETOACETATE HYDROLASE DOMAIN-CONTAINING PROTEIN 2A"/>
    <property type="match status" value="1"/>
</dbReference>
<sequence>MRFAVCIEDGERRLGVVRGTDIAVLGSSSPDLLELINWGKDGLAAIAKQVEVLPPAAWQPLATTPLALPFEPSGKIVCLGLNYRAHAQEGGYAVPDYPAIFLRTATSLLPAGEAIIAPRVSEKLDFEAELMVIIGRSGRYIAEADALDHVFGYTCFNDASIRDYQRKTHQWTPGKNFDRTGAVGPVIVTADELPAGASGLGIACRLNGETVQNASTADMMVSVAMAVSIISEFMTLEPGDMIAMGTPQGVGYARTPPLWMGPGDVVEVEIEGIGVLRNSIAAEEPGTRSTAK</sequence>
<evidence type="ECO:0000256" key="1">
    <source>
        <dbReference type="ARBA" id="ARBA00010211"/>
    </source>
</evidence>
<comment type="similarity">
    <text evidence="1">Belongs to the FAH family.</text>
</comment>
<dbReference type="InterPro" id="IPR051121">
    <property type="entry name" value="FAH"/>
</dbReference>